<dbReference type="EMBL" id="JBHTIM010000001">
    <property type="protein sequence ID" value="MFD0782251.1"/>
    <property type="molecule type" value="Genomic_DNA"/>
</dbReference>
<keyword evidence="7" id="KW-1185">Reference proteome</keyword>
<evidence type="ECO:0000256" key="4">
    <source>
        <dbReference type="ARBA" id="ARBA00023098"/>
    </source>
</evidence>
<keyword evidence="1" id="KW-0732">Signal</keyword>
<dbReference type="PANTHER" id="PTHR12370">
    <property type="entry name" value="PHOSPHOLIPASE B-RELATED"/>
    <property type="match status" value="1"/>
</dbReference>
<comment type="caution">
    <text evidence="6">The sequence shown here is derived from an EMBL/GenBank/DDBJ whole genome shotgun (WGS) entry which is preliminary data.</text>
</comment>
<protein>
    <submittedName>
        <fullName evidence="6">C45 family autoproteolytic acyltransferase/hydrolase</fullName>
    </submittedName>
</protein>
<keyword evidence="2" id="KW-0378">Hydrolase</keyword>
<dbReference type="Proteomes" id="UP001597042">
    <property type="component" value="Unassembled WGS sequence"/>
</dbReference>
<name>A0ABW2ZVB6_9MICO</name>
<dbReference type="GO" id="GO:0016746">
    <property type="term" value="F:acyltransferase activity"/>
    <property type="evidence" value="ECO:0007669"/>
    <property type="project" value="UniProtKB-KW"/>
</dbReference>
<reference evidence="7" key="1">
    <citation type="journal article" date="2019" name="Int. J. Syst. Evol. Microbiol.">
        <title>The Global Catalogue of Microorganisms (GCM) 10K type strain sequencing project: providing services to taxonomists for standard genome sequencing and annotation.</title>
        <authorList>
            <consortium name="The Broad Institute Genomics Platform"/>
            <consortium name="The Broad Institute Genome Sequencing Center for Infectious Disease"/>
            <person name="Wu L."/>
            <person name="Ma J."/>
        </authorList>
    </citation>
    <scope>NUCLEOTIDE SEQUENCE [LARGE SCALE GENOMIC DNA]</scope>
    <source>
        <strain evidence="7">CCUG 50754</strain>
    </source>
</reference>
<dbReference type="NCBIfam" id="NF040521">
    <property type="entry name" value="C45_proenzyme"/>
    <property type="match status" value="1"/>
</dbReference>
<organism evidence="6 7">
    <name type="scientific">Microbacterium koreense</name>
    <dbReference type="NCBI Taxonomy" id="323761"/>
    <lineage>
        <taxon>Bacteria</taxon>
        <taxon>Bacillati</taxon>
        <taxon>Actinomycetota</taxon>
        <taxon>Actinomycetes</taxon>
        <taxon>Micrococcales</taxon>
        <taxon>Microbacteriaceae</taxon>
        <taxon>Microbacterium</taxon>
    </lineage>
</organism>
<evidence type="ECO:0000256" key="2">
    <source>
        <dbReference type="ARBA" id="ARBA00022801"/>
    </source>
</evidence>
<keyword evidence="4" id="KW-0443">Lipid metabolism</keyword>
<dbReference type="InterPro" id="IPR047794">
    <property type="entry name" value="C45_proenzyme-like"/>
</dbReference>
<dbReference type="RefSeq" id="WP_378752394.1">
    <property type="nucleotide sequence ID" value="NZ_JBHSSV010000009.1"/>
</dbReference>
<dbReference type="Pfam" id="PF04916">
    <property type="entry name" value="Phospholip_B"/>
    <property type="match status" value="1"/>
</dbReference>
<keyword evidence="3" id="KW-0442">Lipid degradation</keyword>
<gene>
    <name evidence="6" type="ORF">ACFQZV_13190</name>
</gene>
<keyword evidence="6" id="KW-0012">Acyltransferase</keyword>
<accession>A0ABW2ZVB6</accession>
<evidence type="ECO:0000256" key="3">
    <source>
        <dbReference type="ARBA" id="ARBA00022963"/>
    </source>
</evidence>
<sequence>MSLTAEQEKWIATSSREEVNGWIYLRVGGEPFARGFQHGFHIADEWNEARRVYSAMTFQEYGLTYEFFQENAVRLHKSKLGDEITAEMEGIAAGLTAAGVPATLDDVIGWNAWMEITGYWYPTVADQYAKAGPKQPRHSHCSAFIATGSATTDGKIVVGHTSFDEFWAGAFFNVILDLTPSDGHRMVMQSIPGYVGSFTDFWISSAGLVVTETTIGAFRGYDETRVPEYVRSRKATQYATSIDEWVAMLNQDNNGGYANSWLVGDINTGEIARYDEGLVYQNLERTTDGSFYGDNAPADPRIMHLESGGYGYNDIRWPTGARRVRWVQLLDGYHGEIDAQRGQAFLGDTFDPYLGYNNPSMRTICSHYDADPLYHFAGHDEPYVPFGSVDGKLATADDIAKMSMWGRFGRADGIAFDAHEHLRQHPQFNWQAGYLHSRPSQPWTYFDNGATVTERPDPQE</sequence>
<evidence type="ECO:0000313" key="7">
    <source>
        <dbReference type="Proteomes" id="UP001597042"/>
    </source>
</evidence>
<keyword evidence="5" id="KW-0325">Glycoprotein</keyword>
<dbReference type="Gene3D" id="3.60.60.30">
    <property type="match status" value="1"/>
</dbReference>
<dbReference type="InterPro" id="IPR007000">
    <property type="entry name" value="PLipase_B-like"/>
</dbReference>
<evidence type="ECO:0000313" key="6">
    <source>
        <dbReference type="EMBL" id="MFD0782251.1"/>
    </source>
</evidence>
<proteinExistence type="predicted"/>
<keyword evidence="6" id="KW-0808">Transferase</keyword>
<evidence type="ECO:0000256" key="1">
    <source>
        <dbReference type="ARBA" id="ARBA00022729"/>
    </source>
</evidence>
<dbReference type="PANTHER" id="PTHR12370:SF3">
    <property type="entry name" value="PHOSPHOLIPASE B-LIKE 2-RELATED"/>
    <property type="match status" value="1"/>
</dbReference>
<evidence type="ECO:0000256" key="5">
    <source>
        <dbReference type="ARBA" id="ARBA00023180"/>
    </source>
</evidence>